<dbReference type="EMBL" id="JACHMM010000001">
    <property type="protein sequence ID" value="MBB5787348.1"/>
    <property type="molecule type" value="Genomic_DNA"/>
</dbReference>
<dbReference type="RefSeq" id="WP_184821352.1">
    <property type="nucleotide sequence ID" value="NZ_JACHMM010000001.1"/>
</dbReference>
<comment type="caution">
    <text evidence="1">The sequence shown here is derived from an EMBL/GenBank/DDBJ whole genome shotgun (WGS) entry which is preliminary data.</text>
</comment>
<accession>A0A7W9LKP1</accession>
<sequence length="297" mass="30903">MRRLRFVLVLVVAVLLAGIVAVVVALTTGDDGDEVADGDDAPLAEGPVPDLTATAEIRRSFNRSGLVVIAVTNHGGEPVHVTSAELLSDSFEQTGPQPFDSTIPAGDTPRDLQVEYGLARCPDGVDSTSAQSQVALTARAEGGDEQALVLDLPYPNGTLDRLLGTDCDAQILQQSVSLTMGPLVPAEDGTLTGILTVTPVDPAVTPSITDTRGSVLFEVAPQPDPALPPGQLRIRSDVLRCGGHAIGDAKRPYGFTAWIDLGTGGEPIPTAIPVDDGQRAALDAMQAQLCADRNDES</sequence>
<dbReference type="AlphaFoldDB" id="A0A7W9LKP1"/>
<reference evidence="1 2" key="1">
    <citation type="submission" date="2020-08" db="EMBL/GenBank/DDBJ databases">
        <title>Sequencing the genomes of 1000 actinobacteria strains.</title>
        <authorList>
            <person name="Klenk H.-P."/>
        </authorList>
    </citation>
    <scope>NUCLEOTIDE SEQUENCE [LARGE SCALE GENOMIC DNA]</scope>
    <source>
        <strain evidence="1 2">DSM 102122</strain>
    </source>
</reference>
<proteinExistence type="predicted"/>
<evidence type="ECO:0000313" key="1">
    <source>
        <dbReference type="EMBL" id="MBB5787348.1"/>
    </source>
</evidence>
<evidence type="ECO:0000313" key="2">
    <source>
        <dbReference type="Proteomes" id="UP000542813"/>
    </source>
</evidence>
<keyword evidence="2" id="KW-1185">Reference proteome</keyword>
<name>A0A7W9LKP1_9ACTN</name>
<organism evidence="1 2">
    <name type="scientific">Jiangella mangrovi</name>
    <dbReference type="NCBI Taxonomy" id="1524084"/>
    <lineage>
        <taxon>Bacteria</taxon>
        <taxon>Bacillati</taxon>
        <taxon>Actinomycetota</taxon>
        <taxon>Actinomycetes</taxon>
        <taxon>Jiangellales</taxon>
        <taxon>Jiangellaceae</taxon>
        <taxon>Jiangella</taxon>
    </lineage>
</organism>
<gene>
    <name evidence="1" type="ORF">HD601_001923</name>
</gene>
<dbReference type="Proteomes" id="UP000542813">
    <property type="component" value="Unassembled WGS sequence"/>
</dbReference>
<protein>
    <submittedName>
        <fullName evidence="1">Uncharacterized protein</fullName>
    </submittedName>
</protein>